<dbReference type="Pfam" id="PF02903">
    <property type="entry name" value="Alpha-amylase_N"/>
    <property type="match status" value="1"/>
</dbReference>
<dbReference type="InterPro" id="IPR013780">
    <property type="entry name" value="Glyco_hydro_b"/>
</dbReference>
<dbReference type="GO" id="GO:0005737">
    <property type="term" value="C:cytoplasm"/>
    <property type="evidence" value="ECO:0007669"/>
    <property type="project" value="InterPro"/>
</dbReference>
<dbReference type="Proteomes" id="UP001165393">
    <property type="component" value="Unassembled WGS sequence"/>
</dbReference>
<dbReference type="EC" id="3.2.1.20" evidence="6"/>
<dbReference type="NCBIfam" id="NF008051">
    <property type="entry name" value="PRK10785.1"/>
    <property type="match status" value="1"/>
</dbReference>
<proteinExistence type="predicted"/>
<dbReference type="InterPro" id="IPR017069">
    <property type="entry name" value="MalZ"/>
</dbReference>
<evidence type="ECO:0000256" key="1">
    <source>
        <dbReference type="ARBA" id="ARBA00022801"/>
    </source>
</evidence>
<dbReference type="EMBL" id="JAMQGP010000001">
    <property type="protein sequence ID" value="MCM2678671.1"/>
    <property type="molecule type" value="Genomic_DNA"/>
</dbReference>
<evidence type="ECO:0000256" key="4">
    <source>
        <dbReference type="PIRSR" id="PIRSR036918-51"/>
    </source>
</evidence>
<dbReference type="CDD" id="cd02857">
    <property type="entry name" value="E_set_CDase_PDE_N"/>
    <property type="match status" value="1"/>
</dbReference>
<dbReference type="Gene3D" id="2.60.40.10">
    <property type="entry name" value="Immunoglobulins"/>
    <property type="match status" value="1"/>
</dbReference>
<feature type="site" description="Transition state stabilizer" evidence="4">
    <location>
        <position position="452"/>
    </location>
</feature>
<dbReference type="InterPro" id="IPR006047">
    <property type="entry name" value="GH13_cat_dom"/>
</dbReference>
<organism evidence="6 7">
    <name type="scientific">Echinimonas agarilytica</name>
    <dbReference type="NCBI Taxonomy" id="1215918"/>
    <lineage>
        <taxon>Bacteria</taxon>
        <taxon>Pseudomonadati</taxon>
        <taxon>Pseudomonadota</taxon>
        <taxon>Gammaproteobacteria</taxon>
        <taxon>Alteromonadales</taxon>
        <taxon>Echinimonadaceae</taxon>
        <taxon>Echinimonas</taxon>
    </lineage>
</organism>
<feature type="domain" description="Glycosyl hydrolase family 13 catalytic" evidence="5">
    <location>
        <begin position="128"/>
        <end position="525"/>
    </location>
</feature>
<keyword evidence="1 6" id="KW-0378">Hydrolase</keyword>
<dbReference type="SUPFAM" id="SSF51011">
    <property type="entry name" value="Glycosyl hydrolase domain"/>
    <property type="match status" value="1"/>
</dbReference>
<name>A0AA42B6M7_9GAMM</name>
<dbReference type="CDD" id="cd11338">
    <property type="entry name" value="AmyAc_CMD"/>
    <property type="match status" value="1"/>
</dbReference>
<dbReference type="PIRSF" id="PIRSF036918">
    <property type="entry name" value="Maltodextrin_glucosidase"/>
    <property type="match status" value="1"/>
</dbReference>
<dbReference type="SUPFAM" id="SSF51445">
    <property type="entry name" value="(Trans)glycosidases"/>
    <property type="match status" value="1"/>
</dbReference>
<evidence type="ECO:0000313" key="6">
    <source>
        <dbReference type="EMBL" id="MCM2678671.1"/>
    </source>
</evidence>
<dbReference type="AlphaFoldDB" id="A0AA42B6M7"/>
<dbReference type="Pfam" id="PF00128">
    <property type="entry name" value="Alpha-amylase"/>
    <property type="match status" value="1"/>
</dbReference>
<evidence type="ECO:0000256" key="2">
    <source>
        <dbReference type="ARBA" id="ARBA00023295"/>
    </source>
</evidence>
<feature type="active site" description="Nucleophile" evidence="3">
    <location>
        <position position="340"/>
    </location>
</feature>
<dbReference type="SUPFAM" id="SSF81296">
    <property type="entry name" value="E set domains"/>
    <property type="match status" value="1"/>
</dbReference>
<dbReference type="GO" id="GO:0005975">
    <property type="term" value="P:carbohydrate metabolic process"/>
    <property type="evidence" value="ECO:0007669"/>
    <property type="project" value="InterPro"/>
</dbReference>
<gene>
    <name evidence="6" type="primary">malZ</name>
    <name evidence="6" type="ORF">NAF29_03165</name>
</gene>
<evidence type="ECO:0000313" key="7">
    <source>
        <dbReference type="Proteomes" id="UP001165393"/>
    </source>
</evidence>
<protein>
    <submittedName>
        <fullName evidence="6">Maltodextrin glucosidase</fullName>
        <ecNumber evidence="6">3.2.1.20</ecNumber>
    </submittedName>
</protein>
<keyword evidence="2 6" id="KW-0326">Glycosidase</keyword>
<dbReference type="Gene3D" id="3.20.20.80">
    <property type="entry name" value="Glycosidases"/>
    <property type="match status" value="1"/>
</dbReference>
<dbReference type="InterPro" id="IPR017853">
    <property type="entry name" value="GH"/>
</dbReference>
<comment type="caution">
    <text evidence="6">The sequence shown here is derived from an EMBL/GenBank/DDBJ whole genome shotgun (WGS) entry which is preliminary data.</text>
</comment>
<evidence type="ECO:0000259" key="5">
    <source>
        <dbReference type="SMART" id="SM00642"/>
    </source>
</evidence>
<dbReference type="Gene3D" id="2.60.40.1180">
    <property type="entry name" value="Golgi alpha-mannosidase II"/>
    <property type="match status" value="1"/>
</dbReference>
<dbReference type="SMART" id="SM00642">
    <property type="entry name" value="Aamy"/>
    <property type="match status" value="1"/>
</dbReference>
<feature type="active site" description="Proton donor" evidence="3">
    <location>
        <position position="377"/>
    </location>
</feature>
<dbReference type="RefSeq" id="WP_251260032.1">
    <property type="nucleotide sequence ID" value="NZ_JAMQGP010000001.1"/>
</dbReference>
<dbReference type="InterPro" id="IPR004185">
    <property type="entry name" value="Glyco_hydro_13_lg-like_dom"/>
</dbReference>
<dbReference type="PANTHER" id="PTHR10357">
    <property type="entry name" value="ALPHA-AMYLASE FAMILY MEMBER"/>
    <property type="match status" value="1"/>
</dbReference>
<keyword evidence="7" id="KW-1185">Reference proteome</keyword>
<reference evidence="6 7" key="1">
    <citation type="journal article" date="2013" name="Antonie Van Leeuwenhoek">
        <title>Echinimonas agarilytica gen. nov., sp. nov., a new gammaproteobacterium isolated from the sea urchin Strongylocentrotus intermedius.</title>
        <authorList>
            <person name="Nedashkovskaya O.I."/>
            <person name="Stenkova A.M."/>
            <person name="Zhukova N.V."/>
            <person name="Van Trappen S."/>
            <person name="Lee J.S."/>
            <person name="Kim S.B."/>
        </authorList>
    </citation>
    <scope>NUCLEOTIDE SEQUENCE [LARGE SCALE GENOMIC DNA]</scope>
    <source>
        <strain evidence="6 7">KMM 6351</strain>
    </source>
</reference>
<evidence type="ECO:0000256" key="3">
    <source>
        <dbReference type="PIRSR" id="PIRSR036918-50"/>
    </source>
</evidence>
<sequence>MLPAPAMYHFPLPEYRHISGEKLAIRIRISSGHELTSVLLRTEPDNEEALTPMVLELDDGRWQWWSASVSISTHDIQFMYSFKILSHTQQFWLDAAGVTKRAPLRHRQFRWLTSNVPPDWIPHQVFYQVFPDRFCNGDSALNVKDNERLYHGTQPVKAMNWGDPILDQGDHLAFYGGDLPGIQQSLDYIRELGATALYLNPVFDSPSTHRYDTQDYLNVDPHLGGNSALQKLCHDVHQRGMKIVLDAVFNHTSENHPWFNRWSESDIEGAYQNTAGVNAQRYFFFDIANPDSYHCWKGAHTLPTLDWSNEHVQDYFCNPSEGAIQYWLSEPYHIDGWRLDVIHMLGDGEGARNNAARMQQIRHAVKEAQPNAMVLGEHFFEATRWLQGDQEDAAMNYYGFATPVRAFFASQDIAYQPCQIDAEDFDEWLTDARTQISFEHQLCQFNLLDSHDTARFFTLVNEQFDVMKQAVMMLMTYPGVPSIYYGDEVGMSGQNDPYCRACFDWTELSWNTELLDWYKTCIALRQNTPVLQTGAYATLHAKGDVFIFIRFDAQHATVIAINRGASSTQRQVTLSQWDCTPNRKEKVIGEAQWQDNTIELPAYGCAVWHLIR</sequence>
<accession>A0AA42B6M7</accession>
<dbReference type="PANTHER" id="PTHR10357:SF210">
    <property type="entry name" value="MALTODEXTRIN GLUCOSIDASE"/>
    <property type="match status" value="1"/>
</dbReference>
<dbReference type="InterPro" id="IPR013783">
    <property type="entry name" value="Ig-like_fold"/>
</dbReference>
<dbReference type="GO" id="GO:0004558">
    <property type="term" value="F:alpha-1,4-glucosidase activity"/>
    <property type="evidence" value="ECO:0007669"/>
    <property type="project" value="UniProtKB-EC"/>
</dbReference>
<dbReference type="InterPro" id="IPR014756">
    <property type="entry name" value="Ig_E-set"/>
</dbReference>